<dbReference type="PANTHER" id="PTHR23026:SF123">
    <property type="entry name" value="NAD(P)H NITROREDUCTASE RV3131-RELATED"/>
    <property type="match status" value="1"/>
</dbReference>
<dbReference type="Proteomes" id="UP000366051">
    <property type="component" value="Chromosome"/>
</dbReference>
<dbReference type="PANTHER" id="PTHR23026">
    <property type="entry name" value="NADPH NITROREDUCTASE"/>
    <property type="match status" value="1"/>
</dbReference>
<dbReference type="Gene3D" id="3.40.109.30">
    <property type="entry name" value="putative nitroreductase (tm1586), domain 2"/>
    <property type="match status" value="1"/>
</dbReference>
<keyword evidence="3" id="KW-1185">Reference proteome</keyword>
<evidence type="ECO:0000313" key="2">
    <source>
        <dbReference type="EMBL" id="QGG49289.1"/>
    </source>
</evidence>
<dbReference type="Gene3D" id="3.40.109.10">
    <property type="entry name" value="NADH Oxidase"/>
    <property type="match status" value="1"/>
</dbReference>
<dbReference type="EC" id="1.-.-.-" evidence="2"/>
<dbReference type="CDD" id="cd02062">
    <property type="entry name" value="Nitro_FMN_reductase"/>
    <property type="match status" value="1"/>
</dbReference>
<dbReference type="InterPro" id="IPR050627">
    <property type="entry name" value="Nitroreductase/BluB"/>
</dbReference>
<feature type="domain" description="Putative nitroreductase TM1586" evidence="1">
    <location>
        <begin position="14"/>
        <end position="244"/>
    </location>
</feature>
<dbReference type="SUPFAM" id="SSF55469">
    <property type="entry name" value="FMN-dependent nitroreductase-like"/>
    <property type="match status" value="2"/>
</dbReference>
<reference evidence="3" key="1">
    <citation type="submission" date="2019-11" db="EMBL/GenBank/DDBJ databases">
        <title>Genome sequence of Heliorestis convoluta strain HH, an alkaliphilic and minimalistic phototrophic bacterium from a soda lake in Egypt.</title>
        <authorList>
            <person name="Dewey E.D."/>
            <person name="Stokes L.M."/>
            <person name="Burchell B.M."/>
            <person name="Shaffer K.N."/>
            <person name="Huntington A.M."/>
            <person name="Baker J.M."/>
            <person name="Nadendla S."/>
            <person name="Giglio M.G."/>
            <person name="Touchman J.W."/>
            <person name="Blankenship R.E."/>
            <person name="Madigan M.T."/>
            <person name="Sattley W.M."/>
        </authorList>
    </citation>
    <scope>NUCLEOTIDE SEQUENCE [LARGE SCALE GENOMIC DNA]</scope>
    <source>
        <strain evidence="3">HH</strain>
    </source>
</reference>
<dbReference type="GO" id="GO:0016491">
    <property type="term" value="F:oxidoreductase activity"/>
    <property type="evidence" value="ECO:0007669"/>
    <property type="project" value="UniProtKB-KW"/>
</dbReference>
<dbReference type="KEGG" id="hcv:FTV88_3223"/>
<evidence type="ECO:0000259" key="1">
    <source>
        <dbReference type="Pfam" id="PF14512"/>
    </source>
</evidence>
<evidence type="ECO:0000313" key="3">
    <source>
        <dbReference type="Proteomes" id="UP000366051"/>
    </source>
</evidence>
<dbReference type="Pfam" id="PF14512">
    <property type="entry name" value="TM1586_NiRdase"/>
    <property type="match status" value="1"/>
</dbReference>
<dbReference type="InterPro" id="IPR029478">
    <property type="entry name" value="TM1586_NiRdase"/>
</dbReference>
<accession>A0A5Q2N5Y0</accession>
<dbReference type="AlphaFoldDB" id="A0A5Q2N5Y0"/>
<proteinExistence type="predicted"/>
<organism evidence="2 3">
    <name type="scientific">Heliorestis convoluta</name>
    <dbReference type="NCBI Taxonomy" id="356322"/>
    <lineage>
        <taxon>Bacteria</taxon>
        <taxon>Bacillati</taxon>
        <taxon>Bacillota</taxon>
        <taxon>Clostridia</taxon>
        <taxon>Eubacteriales</taxon>
        <taxon>Heliobacteriaceae</taxon>
        <taxon>Heliorestis</taxon>
    </lineage>
</organism>
<name>A0A5Q2N5Y0_9FIRM</name>
<keyword evidence="2" id="KW-0560">Oxidoreductase</keyword>
<sequence>MPLVFTESQIQRCYKAIQVRTSRRKFNGEPLKSHDISVLQSLCQSFRPFHGLRAVLVNEPPDDIFTGLAGSYGKVKDAPAYMAFIGKSDLEEVEGKIGYLGEALILEATAAGLSTCWVAGFFCPYMVRSQIDLQEREKVYAVTPLGYTDKGLNFEEKTMSFLVSSKKRKSLVQLTAGQDHTTWPQTVQEALKAVQWAPSAVNRQPWRIRREEKSFIIATDGPQGSYGISKRLDCGIAMVHFEVALRYHGEEGDWQWLHEPDVAKWTVLEKQ</sequence>
<dbReference type="InterPro" id="IPR000415">
    <property type="entry name" value="Nitroreductase-like"/>
</dbReference>
<gene>
    <name evidence="2" type="ORF">FTV88_3223</name>
</gene>
<protein>
    <submittedName>
        <fullName evidence="2">Nitroreductase</fullName>
        <ecNumber evidence="2">1.-.-.-</ecNumber>
    </submittedName>
</protein>
<dbReference type="EMBL" id="CP045875">
    <property type="protein sequence ID" value="QGG49289.1"/>
    <property type="molecule type" value="Genomic_DNA"/>
</dbReference>
<dbReference type="RefSeq" id="WP_162008076.1">
    <property type="nucleotide sequence ID" value="NZ_CP045875.1"/>
</dbReference>